<reference evidence="3 4" key="1">
    <citation type="submission" date="2024-04" db="EMBL/GenBank/DDBJ databases">
        <authorList>
            <person name="Fracassetti M."/>
        </authorList>
    </citation>
    <scope>NUCLEOTIDE SEQUENCE [LARGE SCALE GENOMIC DNA]</scope>
</reference>
<dbReference type="Pfam" id="PF07727">
    <property type="entry name" value="RVT_2"/>
    <property type="match status" value="1"/>
</dbReference>
<organism evidence="3 4">
    <name type="scientific">Linum trigynum</name>
    <dbReference type="NCBI Taxonomy" id="586398"/>
    <lineage>
        <taxon>Eukaryota</taxon>
        <taxon>Viridiplantae</taxon>
        <taxon>Streptophyta</taxon>
        <taxon>Embryophyta</taxon>
        <taxon>Tracheophyta</taxon>
        <taxon>Spermatophyta</taxon>
        <taxon>Magnoliopsida</taxon>
        <taxon>eudicotyledons</taxon>
        <taxon>Gunneridae</taxon>
        <taxon>Pentapetalae</taxon>
        <taxon>rosids</taxon>
        <taxon>fabids</taxon>
        <taxon>Malpighiales</taxon>
        <taxon>Linaceae</taxon>
        <taxon>Linum</taxon>
    </lineage>
</organism>
<sequence length="218" mass="24169">MQPIQTQVFLEEGDRDWFDSDTEDDAASLTVPVIPANQESPQLTTPATPEGSGGGSTSADIINEDEVDMGTDVLGLPSANLGKRVNKLPSHFQNYDMSFTATDWVAMVAVTDDPQTFEEAMLDPKWNAAMQEEMHSIKRNNTWTLTELPVGFEAIGLKWVYKTKLQEDGNIDKFKARIVAKGYSQKEGIDYTEVFAPVARWDTIRTFLALAAHHGLSI</sequence>
<keyword evidence="4" id="KW-1185">Reference proteome</keyword>
<feature type="region of interest" description="Disordered" evidence="1">
    <location>
        <begin position="32"/>
        <end position="57"/>
    </location>
</feature>
<evidence type="ECO:0000256" key="1">
    <source>
        <dbReference type="SAM" id="MobiDB-lite"/>
    </source>
</evidence>
<protein>
    <recommendedName>
        <fullName evidence="2">Reverse transcriptase Ty1/copia-type domain-containing protein</fullName>
    </recommendedName>
</protein>
<feature type="domain" description="Reverse transcriptase Ty1/copia-type" evidence="2">
    <location>
        <begin position="140"/>
        <end position="215"/>
    </location>
</feature>
<dbReference type="AlphaFoldDB" id="A0AAV2DQ76"/>
<accession>A0AAV2DQ76</accession>
<proteinExistence type="predicted"/>
<evidence type="ECO:0000259" key="2">
    <source>
        <dbReference type="Pfam" id="PF07727"/>
    </source>
</evidence>
<evidence type="ECO:0000313" key="3">
    <source>
        <dbReference type="EMBL" id="CAL1375694.1"/>
    </source>
</evidence>
<dbReference type="Proteomes" id="UP001497516">
    <property type="component" value="Chromosome 3"/>
</dbReference>
<evidence type="ECO:0000313" key="4">
    <source>
        <dbReference type="Proteomes" id="UP001497516"/>
    </source>
</evidence>
<dbReference type="EMBL" id="OZ034816">
    <property type="protein sequence ID" value="CAL1375694.1"/>
    <property type="molecule type" value="Genomic_DNA"/>
</dbReference>
<dbReference type="InterPro" id="IPR013103">
    <property type="entry name" value="RVT_2"/>
</dbReference>
<name>A0AAV2DQ76_9ROSI</name>
<feature type="compositionally biased region" description="Polar residues" evidence="1">
    <location>
        <begin position="37"/>
        <end position="47"/>
    </location>
</feature>
<gene>
    <name evidence="3" type="ORF">LTRI10_LOCUS17476</name>
</gene>